<accession>A0ABR3ZFC8</accession>
<proteinExistence type="predicted"/>
<organism evidence="2 3">
    <name type="scientific">Sporothrix stenoceras</name>
    <dbReference type="NCBI Taxonomy" id="5173"/>
    <lineage>
        <taxon>Eukaryota</taxon>
        <taxon>Fungi</taxon>
        <taxon>Dikarya</taxon>
        <taxon>Ascomycota</taxon>
        <taxon>Pezizomycotina</taxon>
        <taxon>Sordariomycetes</taxon>
        <taxon>Sordariomycetidae</taxon>
        <taxon>Ophiostomatales</taxon>
        <taxon>Ophiostomataceae</taxon>
        <taxon>Sporothrix</taxon>
    </lineage>
</organism>
<evidence type="ECO:0000256" key="1">
    <source>
        <dbReference type="SAM" id="SignalP"/>
    </source>
</evidence>
<name>A0ABR3ZFC8_9PEZI</name>
<evidence type="ECO:0000313" key="2">
    <source>
        <dbReference type="EMBL" id="KAL1898498.1"/>
    </source>
</evidence>
<feature type="signal peptide" evidence="1">
    <location>
        <begin position="1"/>
        <end position="21"/>
    </location>
</feature>
<keyword evidence="3" id="KW-1185">Reference proteome</keyword>
<reference evidence="2 3" key="1">
    <citation type="journal article" date="2024" name="IMA Fungus">
        <title>IMA Genome - F19 : A genome assembly and annotation guide to empower mycologists, including annotated draft genome sequences of Ceratocystis pirilliformis, Diaporthe australafricana, Fusarium ophioides, Paecilomyces lecythidis, and Sporothrix stenoceras.</title>
        <authorList>
            <person name="Aylward J."/>
            <person name="Wilson A.M."/>
            <person name="Visagie C.M."/>
            <person name="Spraker J."/>
            <person name="Barnes I."/>
            <person name="Buitendag C."/>
            <person name="Ceriani C."/>
            <person name="Del Mar Angel L."/>
            <person name="du Plessis D."/>
            <person name="Fuchs T."/>
            <person name="Gasser K."/>
            <person name="Kramer D."/>
            <person name="Li W."/>
            <person name="Munsamy K."/>
            <person name="Piso A."/>
            <person name="Price J.L."/>
            <person name="Sonnekus B."/>
            <person name="Thomas C."/>
            <person name="van der Nest A."/>
            <person name="van Dijk A."/>
            <person name="van Heerden A."/>
            <person name="van Vuuren N."/>
            <person name="Yilmaz N."/>
            <person name="Duong T.A."/>
            <person name="van der Merwe N.A."/>
            <person name="Wingfield M.J."/>
            <person name="Wingfield B.D."/>
        </authorList>
    </citation>
    <scope>NUCLEOTIDE SEQUENCE [LARGE SCALE GENOMIC DNA]</scope>
    <source>
        <strain evidence="2 3">CMW 5346</strain>
    </source>
</reference>
<feature type="chain" id="PRO_5047522847" description="Secreted protein" evidence="1">
    <location>
        <begin position="22"/>
        <end position="266"/>
    </location>
</feature>
<evidence type="ECO:0008006" key="4">
    <source>
        <dbReference type="Google" id="ProtNLM"/>
    </source>
</evidence>
<comment type="caution">
    <text evidence="2">The sequence shown here is derived from an EMBL/GenBank/DDBJ whole genome shotgun (WGS) entry which is preliminary data.</text>
</comment>
<sequence length="266" mass="29440">MIPKWVASVAMLSLFAAVAMAKPVGRGSSTDTTTVDTSSKGTPALMANIWTGYLSDSKEPTTLYGNSVEDIIVQIHRYVPAYATDNVASEISYNEFDNGTPEDLPDIGTPPIEWRGPGGPWFDYTKNGITYNYTCGMEGTADPGRTKDGAHKLRNMHNDMATTIAKTCARQWCYDTTAMYVCNWTDEDLVIPYYNIGWMTDGLDRLCCDDDYGKSGQMWHYRLPYSVVLGFGDCNEDPDLSPPYPMGAGNNGMCNAWNTTIWEAEN</sequence>
<protein>
    <recommendedName>
        <fullName evidence="4">Secreted protein</fullName>
    </recommendedName>
</protein>
<dbReference type="EMBL" id="JAWCUI010000015">
    <property type="protein sequence ID" value="KAL1898498.1"/>
    <property type="molecule type" value="Genomic_DNA"/>
</dbReference>
<keyword evidence="1" id="KW-0732">Signal</keyword>
<evidence type="ECO:0000313" key="3">
    <source>
        <dbReference type="Proteomes" id="UP001583186"/>
    </source>
</evidence>
<gene>
    <name evidence="2" type="ORF">Sste5346_003402</name>
</gene>
<dbReference type="Proteomes" id="UP001583186">
    <property type="component" value="Unassembled WGS sequence"/>
</dbReference>